<dbReference type="InterPro" id="IPR024882">
    <property type="entry name" value="NUP58/p45/49"/>
</dbReference>
<evidence type="ECO:0000313" key="9">
    <source>
        <dbReference type="EMBL" id="KAL3525733.1"/>
    </source>
</evidence>
<keyword evidence="4" id="KW-0653">Protein transport</keyword>
<gene>
    <name evidence="9" type="ORF">ACH5RR_014105</name>
</gene>
<evidence type="ECO:0000256" key="8">
    <source>
        <dbReference type="SAM" id="MobiDB-lite"/>
    </source>
</evidence>
<dbReference type="AlphaFoldDB" id="A0ABD3A2I9"/>
<proteinExistence type="predicted"/>
<evidence type="ECO:0000256" key="2">
    <source>
        <dbReference type="ARBA" id="ARBA00022448"/>
    </source>
</evidence>
<feature type="compositionally biased region" description="Polar residues" evidence="8">
    <location>
        <begin position="162"/>
        <end position="173"/>
    </location>
</feature>
<dbReference type="Proteomes" id="UP001630127">
    <property type="component" value="Unassembled WGS sequence"/>
</dbReference>
<keyword evidence="5" id="KW-0811">Translocation</keyword>
<dbReference type="GO" id="GO:0005643">
    <property type="term" value="C:nuclear pore"/>
    <property type="evidence" value="ECO:0007669"/>
    <property type="project" value="UniProtKB-SubCell"/>
</dbReference>
<keyword evidence="3" id="KW-0509">mRNA transport</keyword>
<evidence type="ECO:0000313" key="10">
    <source>
        <dbReference type="Proteomes" id="UP001630127"/>
    </source>
</evidence>
<evidence type="ECO:0000256" key="3">
    <source>
        <dbReference type="ARBA" id="ARBA00022816"/>
    </source>
</evidence>
<feature type="compositionally biased region" description="Low complexity" evidence="8">
    <location>
        <begin position="144"/>
        <end position="157"/>
    </location>
</feature>
<evidence type="ECO:0000256" key="5">
    <source>
        <dbReference type="ARBA" id="ARBA00023010"/>
    </source>
</evidence>
<name>A0ABD3A2I9_9GENT</name>
<reference evidence="9 10" key="1">
    <citation type="submission" date="2024-11" db="EMBL/GenBank/DDBJ databases">
        <title>A near-complete genome assembly of Cinchona calisaya.</title>
        <authorList>
            <person name="Lian D.C."/>
            <person name="Zhao X.W."/>
            <person name="Wei L."/>
        </authorList>
    </citation>
    <scope>NUCLEOTIDE SEQUENCE [LARGE SCALE GENOMIC DNA]</scope>
    <source>
        <tissue evidence="9">Nenye</tissue>
    </source>
</reference>
<comment type="caution">
    <text evidence="9">The sequence shown here is derived from an EMBL/GenBank/DDBJ whole genome shotgun (WGS) entry which is preliminary data.</text>
</comment>
<feature type="region of interest" description="Disordered" evidence="8">
    <location>
        <begin position="135"/>
        <end position="173"/>
    </location>
</feature>
<comment type="subcellular location">
    <subcellularLocation>
        <location evidence="1">Nucleus</location>
        <location evidence="1">Nuclear pore complex</location>
    </subcellularLocation>
</comment>
<keyword evidence="6" id="KW-0906">Nuclear pore complex</keyword>
<dbReference type="PANTHER" id="PTHR13437:SF2">
    <property type="entry name" value="NUCLEOPORIN P58_P45"/>
    <property type="match status" value="1"/>
</dbReference>
<dbReference type="GO" id="GO:0015031">
    <property type="term" value="P:protein transport"/>
    <property type="evidence" value="ECO:0007669"/>
    <property type="project" value="UniProtKB-KW"/>
</dbReference>
<evidence type="ECO:0000256" key="1">
    <source>
        <dbReference type="ARBA" id="ARBA00004567"/>
    </source>
</evidence>
<keyword evidence="10" id="KW-1185">Reference proteome</keyword>
<keyword evidence="2" id="KW-0813">Transport</keyword>
<dbReference type="PANTHER" id="PTHR13437">
    <property type="entry name" value="NUCLEOPORIN P58/P45 NUCLEOPORIN-LIKE PROTEIN 1"/>
    <property type="match status" value="1"/>
</dbReference>
<sequence length="173" mass="18867">MLSIGLDSELKYFQMHPKFPKEFPATPIKIKAGNIFLLYTIAAATTVSVNSKLSSKHSHSHYSPRISSVWREYWSNETKVESIHQYMKTAYLAHQHRRGDAFLEADGRKTAKQEASARRVHPTLHLPAVSKPVAGSFSTPGALTTPPTSTPISSGSGAVTRSGASSNIATVNF</sequence>
<keyword evidence="7" id="KW-0539">Nucleus</keyword>
<evidence type="ECO:0000256" key="7">
    <source>
        <dbReference type="ARBA" id="ARBA00023242"/>
    </source>
</evidence>
<accession>A0ABD3A2I9</accession>
<dbReference type="GO" id="GO:0051028">
    <property type="term" value="P:mRNA transport"/>
    <property type="evidence" value="ECO:0007669"/>
    <property type="project" value="UniProtKB-KW"/>
</dbReference>
<dbReference type="EMBL" id="JBJUIK010000006">
    <property type="protein sequence ID" value="KAL3525733.1"/>
    <property type="molecule type" value="Genomic_DNA"/>
</dbReference>
<evidence type="ECO:0000256" key="6">
    <source>
        <dbReference type="ARBA" id="ARBA00023132"/>
    </source>
</evidence>
<organism evidence="9 10">
    <name type="scientific">Cinchona calisaya</name>
    <dbReference type="NCBI Taxonomy" id="153742"/>
    <lineage>
        <taxon>Eukaryota</taxon>
        <taxon>Viridiplantae</taxon>
        <taxon>Streptophyta</taxon>
        <taxon>Embryophyta</taxon>
        <taxon>Tracheophyta</taxon>
        <taxon>Spermatophyta</taxon>
        <taxon>Magnoliopsida</taxon>
        <taxon>eudicotyledons</taxon>
        <taxon>Gunneridae</taxon>
        <taxon>Pentapetalae</taxon>
        <taxon>asterids</taxon>
        <taxon>lamiids</taxon>
        <taxon>Gentianales</taxon>
        <taxon>Rubiaceae</taxon>
        <taxon>Cinchonoideae</taxon>
        <taxon>Cinchoneae</taxon>
        <taxon>Cinchona</taxon>
    </lineage>
</organism>
<protein>
    <submittedName>
        <fullName evidence="9">Uncharacterized protein</fullName>
    </submittedName>
</protein>
<evidence type="ECO:0000256" key="4">
    <source>
        <dbReference type="ARBA" id="ARBA00022927"/>
    </source>
</evidence>